<evidence type="ECO:0000313" key="2">
    <source>
        <dbReference type="EMBL" id="KAH7068600.1"/>
    </source>
</evidence>
<keyword evidence="3" id="KW-1185">Reference proteome</keyword>
<keyword evidence="1" id="KW-0732">Signal</keyword>
<evidence type="ECO:0000256" key="1">
    <source>
        <dbReference type="SAM" id="SignalP"/>
    </source>
</evidence>
<dbReference type="AlphaFoldDB" id="A0A8K0VSD2"/>
<feature type="signal peptide" evidence="1">
    <location>
        <begin position="1"/>
        <end position="24"/>
    </location>
</feature>
<dbReference type="EMBL" id="JAGMVJ010000031">
    <property type="protein sequence ID" value="KAH7068600.1"/>
    <property type="molecule type" value="Genomic_DNA"/>
</dbReference>
<accession>A0A8K0VSD2</accession>
<name>A0A8K0VSD2_9PLEO</name>
<evidence type="ECO:0008006" key="4">
    <source>
        <dbReference type="Google" id="ProtNLM"/>
    </source>
</evidence>
<gene>
    <name evidence="2" type="ORF">FB567DRAFT_246731</name>
</gene>
<comment type="caution">
    <text evidence="2">The sequence shown here is derived from an EMBL/GenBank/DDBJ whole genome shotgun (WGS) entry which is preliminary data.</text>
</comment>
<protein>
    <recommendedName>
        <fullName evidence="4">Secreted protein</fullName>
    </recommendedName>
</protein>
<sequence>MHSIRVKWVIVCLLCANLPAGFHGKSCVMHTYRSQLRERPLYMARTDGEASSQHFSIIQSRHNGTIKGNGQTALETVHC</sequence>
<feature type="chain" id="PRO_5035447032" description="Secreted protein" evidence="1">
    <location>
        <begin position="25"/>
        <end position="79"/>
    </location>
</feature>
<evidence type="ECO:0000313" key="3">
    <source>
        <dbReference type="Proteomes" id="UP000813461"/>
    </source>
</evidence>
<reference evidence="2" key="1">
    <citation type="journal article" date="2021" name="Nat. Commun.">
        <title>Genetic determinants of endophytism in the Arabidopsis root mycobiome.</title>
        <authorList>
            <person name="Mesny F."/>
            <person name="Miyauchi S."/>
            <person name="Thiergart T."/>
            <person name="Pickel B."/>
            <person name="Atanasova L."/>
            <person name="Karlsson M."/>
            <person name="Huettel B."/>
            <person name="Barry K.W."/>
            <person name="Haridas S."/>
            <person name="Chen C."/>
            <person name="Bauer D."/>
            <person name="Andreopoulos W."/>
            <person name="Pangilinan J."/>
            <person name="LaButti K."/>
            <person name="Riley R."/>
            <person name="Lipzen A."/>
            <person name="Clum A."/>
            <person name="Drula E."/>
            <person name="Henrissat B."/>
            <person name="Kohler A."/>
            <person name="Grigoriev I.V."/>
            <person name="Martin F.M."/>
            <person name="Hacquard S."/>
        </authorList>
    </citation>
    <scope>NUCLEOTIDE SEQUENCE</scope>
    <source>
        <strain evidence="2">MPI-SDFR-AT-0120</strain>
    </source>
</reference>
<dbReference type="Proteomes" id="UP000813461">
    <property type="component" value="Unassembled WGS sequence"/>
</dbReference>
<organism evidence="2 3">
    <name type="scientific">Paraphoma chrysanthemicola</name>
    <dbReference type="NCBI Taxonomy" id="798071"/>
    <lineage>
        <taxon>Eukaryota</taxon>
        <taxon>Fungi</taxon>
        <taxon>Dikarya</taxon>
        <taxon>Ascomycota</taxon>
        <taxon>Pezizomycotina</taxon>
        <taxon>Dothideomycetes</taxon>
        <taxon>Pleosporomycetidae</taxon>
        <taxon>Pleosporales</taxon>
        <taxon>Pleosporineae</taxon>
        <taxon>Phaeosphaeriaceae</taxon>
        <taxon>Paraphoma</taxon>
    </lineage>
</organism>
<proteinExistence type="predicted"/>